<sequence>MIKGFPKLYKVTLRLFTYHLQKGSSTNYERIHISRSDIQSYYDVLLKEYHASDSQGVPLQIQWRSDEPKSPFDLLDIAATNGRHIQNFILAWQPPFKGFFYPQLFDDSYIGSFTFYLPDLSGKDGLSVAELKALKPSIHFFSGTTVSVNDDLEQQKLCQILRTAFLGKTLILSAQLREDPEDSTQFAQMCLLSLLGLSSLPEALPLRNRWRFFNGYVYEFCSPEQDSYYGKIWLFLTFRENSITRLDKSQFEWSELFLYDYKNFGNYQDSQAEYQEGLNNIEKIEAIIQQFPSNISDDKRLDLSPEQLNQLKGNLKRLLDISLSYSQTLRSLANFHNTIDIHRQNYEQKIIYIENITDSNLTATLKFADRNFRQYQKQITANLTYLGEGSRLLDTAIATIRGLVEIEQAEGDRILQDEIQAIGVGITAGAIVASTSGLMLEPWELPNPQKPDQLPHPFLIALLVSCICSVGAWKIAQKRIKHRRNIKSN</sequence>
<dbReference type="RefSeq" id="WP_283768314.1">
    <property type="nucleotide sequence ID" value="NZ_JAQOSO010000096.1"/>
</dbReference>
<name>A0ABT7BA32_9CYAN</name>
<keyword evidence="1" id="KW-1133">Transmembrane helix</keyword>
<dbReference type="EMBL" id="JAQOSO010000096">
    <property type="protein sequence ID" value="MDJ1176025.1"/>
    <property type="molecule type" value="Genomic_DNA"/>
</dbReference>
<comment type="caution">
    <text evidence="2">The sequence shown here is derived from an EMBL/GenBank/DDBJ whole genome shotgun (WGS) entry which is preliminary data.</text>
</comment>
<protein>
    <submittedName>
        <fullName evidence="2">Uncharacterized protein</fullName>
    </submittedName>
</protein>
<keyword evidence="1" id="KW-0812">Transmembrane</keyword>
<reference evidence="2 3" key="1">
    <citation type="submission" date="2023-01" db="EMBL/GenBank/DDBJ databases">
        <title>Novel diversity within Roseofilum (Cyanobacteria; Desertifilaceae) from marine benthic mats with descriptions of four novel species.</title>
        <authorList>
            <person name="Wang Y."/>
            <person name="Berthold D.E."/>
            <person name="Hu J."/>
            <person name="Lefler F.W."/>
            <person name="Laughinghouse H.D. IV."/>
        </authorList>
    </citation>
    <scope>NUCLEOTIDE SEQUENCE [LARGE SCALE GENOMIC DNA]</scope>
    <source>
        <strain evidence="2 3">BLCC-M114</strain>
    </source>
</reference>
<keyword evidence="3" id="KW-1185">Reference proteome</keyword>
<organism evidence="2 3">
    <name type="scientific">Roseofilum capinflatum BLCC-M114</name>
    <dbReference type="NCBI Taxonomy" id="3022440"/>
    <lineage>
        <taxon>Bacteria</taxon>
        <taxon>Bacillati</taxon>
        <taxon>Cyanobacteriota</taxon>
        <taxon>Cyanophyceae</taxon>
        <taxon>Desertifilales</taxon>
        <taxon>Desertifilaceae</taxon>
        <taxon>Roseofilum</taxon>
        <taxon>Roseofilum capinflatum</taxon>
    </lineage>
</organism>
<evidence type="ECO:0000256" key="1">
    <source>
        <dbReference type="SAM" id="Phobius"/>
    </source>
</evidence>
<accession>A0ABT7BA32</accession>
<gene>
    <name evidence="2" type="ORF">PMG25_18220</name>
</gene>
<dbReference type="Proteomes" id="UP001235849">
    <property type="component" value="Unassembled WGS sequence"/>
</dbReference>
<evidence type="ECO:0000313" key="3">
    <source>
        <dbReference type="Proteomes" id="UP001235849"/>
    </source>
</evidence>
<keyword evidence="1" id="KW-0472">Membrane</keyword>
<feature type="transmembrane region" description="Helical" evidence="1">
    <location>
        <begin position="458"/>
        <end position="476"/>
    </location>
</feature>
<proteinExistence type="predicted"/>
<evidence type="ECO:0000313" key="2">
    <source>
        <dbReference type="EMBL" id="MDJ1176025.1"/>
    </source>
</evidence>